<dbReference type="EMBL" id="KZ293727">
    <property type="protein sequence ID" value="PBK81625.1"/>
    <property type="molecule type" value="Genomic_DNA"/>
</dbReference>
<feature type="compositionally biased region" description="Polar residues" evidence="1">
    <location>
        <begin position="311"/>
        <end position="328"/>
    </location>
</feature>
<name>A0A2H3CEY8_ARMGA</name>
<organism evidence="3 4">
    <name type="scientific">Armillaria gallica</name>
    <name type="common">Bulbous honey fungus</name>
    <name type="synonym">Armillaria bulbosa</name>
    <dbReference type="NCBI Taxonomy" id="47427"/>
    <lineage>
        <taxon>Eukaryota</taxon>
        <taxon>Fungi</taxon>
        <taxon>Dikarya</taxon>
        <taxon>Basidiomycota</taxon>
        <taxon>Agaricomycotina</taxon>
        <taxon>Agaricomycetes</taxon>
        <taxon>Agaricomycetidae</taxon>
        <taxon>Agaricales</taxon>
        <taxon>Marasmiineae</taxon>
        <taxon>Physalacriaceae</taxon>
        <taxon>Armillaria</taxon>
    </lineage>
</organism>
<accession>A0A2H3CEY8</accession>
<keyword evidence="2" id="KW-0812">Transmembrane</keyword>
<proteinExistence type="predicted"/>
<evidence type="ECO:0000313" key="3">
    <source>
        <dbReference type="EMBL" id="PBK81625.1"/>
    </source>
</evidence>
<sequence>MLAIEGTNPTNPRTITIIVVAVFFSAALITLLGILCVAAYDTSRIEEDEEAHAALPFHYIPNHYLTPPPEARTCIIALGIMLAIVTTLITTTLLTLIYSREIRNLFTQLGVLAPVRCFQRYVRAEPGPRMGRLNLADSDPTPQRARNERRVTTMTLTEPQGNVWAEPNPWSSWEDAQPEPDSDYPSIIRWMDENIPAIFRDWPIPVGDLHPANHDLPTVPIEQDPPFPSWRETPLDYPPGQPRIPTPIPTQDQDPLSDEEDYKTLTQSPIHSPTQYHSTVMMTPSTHGDSTTSGLSSLTLTEGSLAPTEWQHGSSGEQTPRPASSGLTPTLHKSRWTSTLPSPMAIPSMAEGTHTHRSQPGFMPIGSENYTHLARRKSHKNTPPDRQRAGTN</sequence>
<feature type="transmembrane region" description="Helical" evidence="2">
    <location>
        <begin position="15"/>
        <end position="40"/>
    </location>
</feature>
<dbReference type="AlphaFoldDB" id="A0A2H3CEY8"/>
<feature type="compositionally biased region" description="Pro residues" evidence="1">
    <location>
        <begin position="236"/>
        <end position="248"/>
    </location>
</feature>
<keyword evidence="2" id="KW-0472">Membrane</keyword>
<feature type="compositionally biased region" description="Basic and acidic residues" evidence="1">
    <location>
        <begin position="382"/>
        <end position="392"/>
    </location>
</feature>
<dbReference type="InParanoid" id="A0A2H3CEY8"/>
<reference evidence="4" key="1">
    <citation type="journal article" date="2017" name="Nat. Ecol. Evol.">
        <title>Genome expansion and lineage-specific genetic innovations in the forest pathogenic fungi Armillaria.</title>
        <authorList>
            <person name="Sipos G."/>
            <person name="Prasanna A.N."/>
            <person name="Walter M.C."/>
            <person name="O'Connor E."/>
            <person name="Balint B."/>
            <person name="Krizsan K."/>
            <person name="Kiss B."/>
            <person name="Hess J."/>
            <person name="Varga T."/>
            <person name="Slot J."/>
            <person name="Riley R."/>
            <person name="Boka B."/>
            <person name="Rigling D."/>
            <person name="Barry K."/>
            <person name="Lee J."/>
            <person name="Mihaltcheva S."/>
            <person name="LaButti K."/>
            <person name="Lipzen A."/>
            <person name="Waldron R."/>
            <person name="Moloney N.M."/>
            <person name="Sperisen C."/>
            <person name="Kredics L."/>
            <person name="Vagvoelgyi C."/>
            <person name="Patrignani A."/>
            <person name="Fitzpatrick D."/>
            <person name="Nagy I."/>
            <person name="Doyle S."/>
            <person name="Anderson J.B."/>
            <person name="Grigoriev I.V."/>
            <person name="Gueldener U."/>
            <person name="Muensterkoetter M."/>
            <person name="Nagy L.G."/>
        </authorList>
    </citation>
    <scope>NUCLEOTIDE SEQUENCE [LARGE SCALE GENOMIC DNA]</scope>
    <source>
        <strain evidence="4">Ar21-2</strain>
    </source>
</reference>
<feature type="region of interest" description="Disordered" evidence="1">
    <location>
        <begin position="215"/>
        <end position="392"/>
    </location>
</feature>
<evidence type="ECO:0000256" key="2">
    <source>
        <dbReference type="SAM" id="Phobius"/>
    </source>
</evidence>
<feature type="compositionally biased region" description="Low complexity" evidence="1">
    <location>
        <begin position="285"/>
        <end position="305"/>
    </location>
</feature>
<dbReference type="Proteomes" id="UP000217790">
    <property type="component" value="Unassembled WGS sequence"/>
</dbReference>
<feature type="transmembrane region" description="Helical" evidence="2">
    <location>
        <begin position="75"/>
        <end position="98"/>
    </location>
</feature>
<keyword evidence="4" id="KW-1185">Reference proteome</keyword>
<evidence type="ECO:0000313" key="4">
    <source>
        <dbReference type="Proteomes" id="UP000217790"/>
    </source>
</evidence>
<protein>
    <submittedName>
        <fullName evidence="3">Uncharacterized protein</fullName>
    </submittedName>
</protein>
<evidence type="ECO:0000256" key="1">
    <source>
        <dbReference type="SAM" id="MobiDB-lite"/>
    </source>
</evidence>
<feature type="compositionally biased region" description="Polar residues" evidence="1">
    <location>
        <begin position="264"/>
        <end position="284"/>
    </location>
</feature>
<feature type="region of interest" description="Disordered" evidence="1">
    <location>
        <begin position="160"/>
        <end position="181"/>
    </location>
</feature>
<gene>
    <name evidence="3" type="ORF">ARMGADRAFT_1091116</name>
</gene>
<keyword evidence="2" id="KW-1133">Transmembrane helix</keyword>